<dbReference type="OrthoDB" id="9133976at2"/>
<evidence type="ECO:0000313" key="2">
    <source>
        <dbReference type="EMBL" id="AKJ30084.1"/>
    </source>
</evidence>
<name>A0A0G3BKV2_9BURK</name>
<dbReference type="STRING" id="413882.AAW51_3393"/>
<dbReference type="KEGG" id="pbh:AAW51_3393"/>
<sequence length="84" mass="9429">MNLTESQRSKIHEIIADALEISPEELKPTLRFKEDYDADSLLAIDILATLEKTFKISIPQSELNRMVSLEAVYAVVLDAQPQVA</sequence>
<dbReference type="InterPro" id="IPR009081">
    <property type="entry name" value="PP-bd_ACP"/>
</dbReference>
<dbReference type="Proteomes" id="UP000035352">
    <property type="component" value="Chromosome"/>
</dbReference>
<dbReference type="Gene3D" id="1.10.1200.10">
    <property type="entry name" value="ACP-like"/>
    <property type="match status" value="1"/>
</dbReference>
<dbReference type="Pfam" id="PF00550">
    <property type="entry name" value="PP-binding"/>
    <property type="match status" value="1"/>
</dbReference>
<dbReference type="InterPro" id="IPR036736">
    <property type="entry name" value="ACP-like_sf"/>
</dbReference>
<feature type="domain" description="Carrier" evidence="1">
    <location>
        <begin position="5"/>
        <end position="80"/>
    </location>
</feature>
<accession>A0A0G3BKV2</accession>
<dbReference type="RefSeq" id="WP_047195541.1">
    <property type="nucleotide sequence ID" value="NZ_CP011371.1"/>
</dbReference>
<dbReference type="AlphaFoldDB" id="A0A0G3BKV2"/>
<reference evidence="2 3" key="1">
    <citation type="submission" date="2015-05" db="EMBL/GenBank/DDBJ databases">
        <authorList>
            <person name="Tang B."/>
            <person name="Yu Y."/>
        </authorList>
    </citation>
    <scope>NUCLEOTIDE SEQUENCE [LARGE SCALE GENOMIC DNA]</scope>
    <source>
        <strain evidence="2 3">DSM 7029</strain>
    </source>
</reference>
<evidence type="ECO:0000259" key="1">
    <source>
        <dbReference type="PROSITE" id="PS50075"/>
    </source>
</evidence>
<dbReference type="PROSITE" id="PS50075">
    <property type="entry name" value="CARRIER"/>
    <property type="match status" value="1"/>
</dbReference>
<organism evidence="2 3">
    <name type="scientific">Caldimonas brevitalea</name>
    <dbReference type="NCBI Taxonomy" id="413882"/>
    <lineage>
        <taxon>Bacteria</taxon>
        <taxon>Pseudomonadati</taxon>
        <taxon>Pseudomonadota</taxon>
        <taxon>Betaproteobacteria</taxon>
        <taxon>Burkholderiales</taxon>
        <taxon>Sphaerotilaceae</taxon>
        <taxon>Caldimonas</taxon>
    </lineage>
</organism>
<dbReference type="EMBL" id="CP011371">
    <property type="protein sequence ID" value="AKJ30084.1"/>
    <property type="molecule type" value="Genomic_DNA"/>
</dbReference>
<keyword evidence="3" id="KW-1185">Reference proteome</keyword>
<gene>
    <name evidence="2" type="primary">acpP</name>
    <name evidence="2" type="ORF">AAW51_3393</name>
</gene>
<protein>
    <submittedName>
        <fullName evidence="2">Polyketide-8 synthase acyl carrier protein</fullName>
    </submittedName>
</protein>
<evidence type="ECO:0000313" key="3">
    <source>
        <dbReference type="Proteomes" id="UP000035352"/>
    </source>
</evidence>
<dbReference type="SUPFAM" id="SSF47336">
    <property type="entry name" value="ACP-like"/>
    <property type="match status" value="1"/>
</dbReference>
<proteinExistence type="predicted"/>